<dbReference type="WBParaSite" id="TMUE_3000011290.1">
    <property type="protein sequence ID" value="TMUE_3000011290.1"/>
    <property type="gene ID" value="WBGene00301281"/>
</dbReference>
<reference evidence="1" key="2">
    <citation type="submission" date="2014-03" db="EMBL/GenBank/DDBJ databases">
        <title>The whipworm genome and dual-species transcriptomics of an intimate host-pathogen interaction.</title>
        <authorList>
            <person name="Foth B.J."/>
            <person name="Tsai I.J."/>
            <person name="Reid A.J."/>
            <person name="Bancroft A.J."/>
            <person name="Nichol S."/>
            <person name="Tracey A."/>
            <person name="Holroyd N."/>
            <person name="Cotton J.A."/>
            <person name="Stanley E.J."/>
            <person name="Zarowiecki M."/>
            <person name="Liu J.Z."/>
            <person name="Huckvale T."/>
            <person name="Cooper P.J."/>
            <person name="Grencis R.K."/>
            <person name="Berriman M."/>
        </authorList>
    </citation>
    <scope>NUCLEOTIDE SEQUENCE [LARGE SCALE GENOMIC DNA]</scope>
    <source>
        <strain evidence="1">Edinburgh</strain>
    </source>
</reference>
<reference evidence="2 3" key="3">
    <citation type="submission" date="2019-12" db="UniProtKB">
        <authorList>
            <consortium name="WormBaseParasite"/>
        </authorList>
    </citation>
    <scope>IDENTIFICATION</scope>
</reference>
<sequence length="199" mass="22394">MTFLTVAIVKFAFEAAIRGASIRRTWSAHKGFAAPGRRRLFTAGFVALMLCHMVSGESGGPFCRWHEPTAFARLDGLRRPLCIVHFRRTPKARRFAALGRLLARPPVSPIADGLTLTSWPAQLRDVVTLRDHLRLAGMKCYNSLAIRVPFSRVFYDYSFCLFSKCAPEAVARRGGCTLLELQLKYLPWIVCMFAPILFT</sequence>
<proteinExistence type="predicted"/>
<evidence type="ECO:0000313" key="1">
    <source>
        <dbReference type="Proteomes" id="UP000046395"/>
    </source>
</evidence>
<dbReference type="WBParaSite" id="TMUE_3000011193.1">
    <property type="protein sequence ID" value="TMUE_3000011193.1"/>
    <property type="gene ID" value="WBGene00301214"/>
</dbReference>
<protein>
    <submittedName>
        <fullName evidence="2 3">G-protein coupled receptors family 1 profile domain-containing protein</fullName>
    </submittedName>
</protein>
<reference evidence="1" key="1">
    <citation type="submission" date="2013-11" db="EMBL/GenBank/DDBJ databases">
        <authorList>
            <person name="Aslett M."/>
        </authorList>
    </citation>
    <scope>NUCLEOTIDE SEQUENCE [LARGE SCALE GENOMIC DNA]</scope>
    <source>
        <strain evidence="1">Edinburgh</strain>
    </source>
</reference>
<dbReference type="AlphaFoldDB" id="A0A5S6QVS0"/>
<name>A0A5S6QVS0_TRIMR</name>
<organism evidence="1 2">
    <name type="scientific">Trichuris muris</name>
    <name type="common">Mouse whipworm</name>
    <dbReference type="NCBI Taxonomy" id="70415"/>
    <lineage>
        <taxon>Eukaryota</taxon>
        <taxon>Metazoa</taxon>
        <taxon>Ecdysozoa</taxon>
        <taxon>Nematoda</taxon>
        <taxon>Enoplea</taxon>
        <taxon>Dorylaimia</taxon>
        <taxon>Trichinellida</taxon>
        <taxon>Trichuridae</taxon>
        <taxon>Trichuris</taxon>
    </lineage>
</organism>
<evidence type="ECO:0000313" key="2">
    <source>
        <dbReference type="WBParaSite" id="TMUE_3000011193.1"/>
    </source>
</evidence>
<accession>A0A5S6QVS0</accession>
<keyword evidence="1" id="KW-1185">Reference proteome</keyword>
<evidence type="ECO:0000313" key="3">
    <source>
        <dbReference type="WBParaSite" id="TMUE_3000011290.1"/>
    </source>
</evidence>
<dbReference type="Proteomes" id="UP000046395">
    <property type="component" value="Unassembled WGS sequence"/>
</dbReference>